<feature type="compositionally biased region" description="Polar residues" evidence="15">
    <location>
        <begin position="27"/>
        <end position="51"/>
    </location>
</feature>
<dbReference type="GO" id="GO:0017116">
    <property type="term" value="F:single-stranded DNA helicase activity"/>
    <property type="evidence" value="ECO:0007669"/>
    <property type="project" value="TreeGrafter"/>
</dbReference>
<dbReference type="GO" id="GO:1902975">
    <property type="term" value="P:mitotic DNA replication initiation"/>
    <property type="evidence" value="ECO:0007669"/>
    <property type="project" value="TreeGrafter"/>
</dbReference>
<keyword evidence="10 14" id="KW-0067">ATP-binding</keyword>
<dbReference type="PROSITE" id="PS50051">
    <property type="entry name" value="MCM_2"/>
    <property type="match status" value="1"/>
</dbReference>
<dbReference type="GO" id="GO:0005634">
    <property type="term" value="C:nucleus"/>
    <property type="evidence" value="ECO:0007669"/>
    <property type="project" value="UniProtKB-SubCell"/>
</dbReference>
<evidence type="ECO:0000313" key="19">
    <source>
        <dbReference type="WBParaSite" id="TCONS_00005813.p1"/>
    </source>
</evidence>
<keyword evidence="12" id="KW-0539">Nucleus</keyword>
<name>A0AAF5D2D9_STRER</name>
<keyword evidence="7 14" id="KW-0547">Nucleotide-binding</keyword>
<evidence type="ECO:0000256" key="8">
    <source>
        <dbReference type="ARBA" id="ARBA00022801"/>
    </source>
</evidence>
<dbReference type="PRINTS" id="PR01657">
    <property type="entry name" value="MCMFAMILY"/>
</dbReference>
<dbReference type="Pfam" id="PF00019">
    <property type="entry name" value="TGF_beta"/>
    <property type="match status" value="1"/>
</dbReference>
<dbReference type="GO" id="GO:0005576">
    <property type="term" value="C:extracellular region"/>
    <property type="evidence" value="ECO:0007669"/>
    <property type="project" value="UniProtKB-SubCell"/>
</dbReference>
<dbReference type="Gene3D" id="2.40.50.140">
    <property type="entry name" value="Nucleic acid-binding proteins"/>
    <property type="match status" value="1"/>
</dbReference>
<evidence type="ECO:0000313" key="18">
    <source>
        <dbReference type="Proteomes" id="UP000035681"/>
    </source>
</evidence>
<keyword evidence="8" id="KW-0378">Hydrolase</keyword>
<dbReference type="PROSITE" id="PS51362">
    <property type="entry name" value="TGF_BETA_2"/>
    <property type="match status" value="1"/>
</dbReference>
<dbReference type="Pfam" id="PF14551">
    <property type="entry name" value="MCM_N"/>
    <property type="match status" value="1"/>
</dbReference>
<dbReference type="PROSITE" id="PS00847">
    <property type="entry name" value="MCM_1"/>
    <property type="match status" value="1"/>
</dbReference>
<dbReference type="GO" id="GO:0042555">
    <property type="term" value="C:MCM complex"/>
    <property type="evidence" value="ECO:0007669"/>
    <property type="project" value="InterPro"/>
</dbReference>
<dbReference type="InterPro" id="IPR018525">
    <property type="entry name" value="MCM_CS"/>
</dbReference>
<keyword evidence="13" id="KW-0339">Growth factor</keyword>
<evidence type="ECO:0000256" key="11">
    <source>
        <dbReference type="ARBA" id="ARBA00023125"/>
    </source>
</evidence>
<dbReference type="GO" id="GO:0000727">
    <property type="term" value="P:double-strand break repair via break-induced replication"/>
    <property type="evidence" value="ECO:0007669"/>
    <property type="project" value="TreeGrafter"/>
</dbReference>
<dbReference type="EC" id="3.6.4.12" evidence="4"/>
<keyword evidence="11 14" id="KW-0238">DNA-binding</keyword>
<feature type="region of interest" description="Disordered" evidence="15">
    <location>
        <begin position="1"/>
        <end position="60"/>
    </location>
</feature>
<dbReference type="SMART" id="SM00382">
    <property type="entry name" value="AAA"/>
    <property type="match status" value="1"/>
</dbReference>
<dbReference type="SMART" id="SM00350">
    <property type="entry name" value="MCM"/>
    <property type="match status" value="1"/>
</dbReference>
<evidence type="ECO:0000256" key="10">
    <source>
        <dbReference type="ARBA" id="ARBA00022840"/>
    </source>
</evidence>
<dbReference type="SUPFAM" id="SSF52540">
    <property type="entry name" value="P-loop containing nucleoside triphosphate hydrolases"/>
    <property type="match status" value="1"/>
</dbReference>
<evidence type="ECO:0000256" key="14">
    <source>
        <dbReference type="RuleBase" id="RU004070"/>
    </source>
</evidence>
<dbReference type="Pfam" id="PF17207">
    <property type="entry name" value="MCM_OB"/>
    <property type="match status" value="1"/>
</dbReference>
<dbReference type="FunFam" id="3.40.50.300:FF:000217">
    <property type="entry name" value="DNA helicase"/>
    <property type="match status" value="1"/>
</dbReference>
<dbReference type="GO" id="GO:0006271">
    <property type="term" value="P:DNA strand elongation involved in DNA replication"/>
    <property type="evidence" value="ECO:0007669"/>
    <property type="project" value="TreeGrafter"/>
</dbReference>
<keyword evidence="6" id="KW-0235">DNA replication</keyword>
<evidence type="ECO:0000256" key="3">
    <source>
        <dbReference type="ARBA" id="ARBA00008010"/>
    </source>
</evidence>
<dbReference type="SUPFAM" id="SSF57501">
    <property type="entry name" value="Cystine-knot cytokines"/>
    <property type="match status" value="1"/>
</dbReference>
<accession>A0AAF5D2D9</accession>
<dbReference type="Gene3D" id="3.30.1640.10">
    <property type="entry name" value="mini-chromosome maintenance (MCM) complex, chain A, domain 1"/>
    <property type="match status" value="1"/>
</dbReference>
<dbReference type="GO" id="GO:0003697">
    <property type="term" value="F:single-stranded DNA binding"/>
    <property type="evidence" value="ECO:0007669"/>
    <property type="project" value="TreeGrafter"/>
</dbReference>
<sequence length="1084" mass="123854">MSRSDNFEDGPGSESQFSDRSEMLHTNAPTTRMDTQEFSTNIDSISSSGRAFNNPRRTDIPSNISRQRFHIVRRDEEGQESTLRGSDALQNMEQKFIWGTSIEMHTFIAFFRNFLETFKAQRVDDDENMLQFSSMNMEEVDLNVPYYMSRIDEINHSEVPYLNLNLEHVKSVSVNLYRMIIAYPSETIPYMDVVANQLFEEKYERRLHDPIEFRVFNAEKTKNMRDLEPSDVDRLITINGMVVRTSPLIPEMKSGYFECSACLHGVEVDVDRGRIEEPNVCDNCKGVGNLRLIHNRSFFVDKQIIKLQESPSEMPPGQTPYTVTLFVHGNLVESVQPGDRVAVTGIYRVNPIKVNPVMRAVKAVFRTSIDVLHFRKVSAGRLHQEDDGCHLTEQRLNEIIELSQKPDVENILIRSIAPSIFGHEEVKRGVLCLLFGGTKKVRSYGEKTKYRSEINMLLCGDPGVAKSQMLQYVFNLMPRSQYTSGKGSSAVGLTASVAHDPDTKSVVLQTGALVLADNGVCCIDEFDKMSDATRSILHEVMEQQTLSIAKAGIICQLNARTSILAAANPIDSKWNLGKTIVENIRLPATLLSRFDLIFLMVDPQSEEFDRKLAQHLVNLYGGSSEEITEVFEDNEVISTGLLRDYISYAKENVFPKLTDEACEALTDKYIAMRKVGSSVGQITAYPRQLESLIRLSEAHAKMRLSPNVTVEDVQSAYSLYREALKQSAVDPATGKIDVSILTTVFSLWIDFFTKKFFMSEYDSTQHFFIFCQDTIVKNIKKLLKEDILKKLLYELDLPVLPNITRNNFESFNEEYYFDGKEEASRSKTFYGTSLSVGNVIGKTIHFKIPILGYDKIIKKGKLIIPLLTINLEYDIIDLKILHLFINETYNEIIGSRRYTFEEIIKANEIEIPIYNDQIDNLISVYKEFDLEVLATLYNFNENNHLLSSKEITLELDYHSPYITYTFFPKYQKRIVRSEYETCDGTLNSGSCCLQNFQFDFSKPPWNFIVAPSHLNIKRCIGSCIFNDYSTSNSHFIRYLEDSEHKSCCYASEYEIVKVLYTDDNLGTLKSKNITNLIAKACRCY</sequence>
<dbReference type="InterPro" id="IPR001208">
    <property type="entry name" value="MCM_dom"/>
</dbReference>
<evidence type="ECO:0000256" key="12">
    <source>
        <dbReference type="ARBA" id="ARBA00023242"/>
    </source>
</evidence>
<evidence type="ECO:0000256" key="13">
    <source>
        <dbReference type="RuleBase" id="RU000354"/>
    </source>
</evidence>
<dbReference type="SUPFAM" id="SSF50249">
    <property type="entry name" value="Nucleic acid-binding proteins"/>
    <property type="match status" value="1"/>
</dbReference>
<dbReference type="InterPro" id="IPR029034">
    <property type="entry name" value="Cystine-knot_cytokine"/>
</dbReference>
<dbReference type="InterPro" id="IPR027925">
    <property type="entry name" value="MCM_N"/>
</dbReference>
<evidence type="ECO:0000256" key="7">
    <source>
        <dbReference type="ARBA" id="ARBA00022741"/>
    </source>
</evidence>
<dbReference type="Gene3D" id="3.40.50.300">
    <property type="entry name" value="P-loop containing nucleotide triphosphate hydrolases"/>
    <property type="match status" value="1"/>
</dbReference>
<comment type="subcellular location">
    <subcellularLocation>
        <location evidence="1">Nucleus</location>
    </subcellularLocation>
    <subcellularLocation>
        <location evidence="2">Secreted</location>
    </subcellularLocation>
</comment>
<dbReference type="Proteomes" id="UP000035681">
    <property type="component" value="Unplaced"/>
</dbReference>
<evidence type="ECO:0000256" key="15">
    <source>
        <dbReference type="SAM" id="MobiDB-lite"/>
    </source>
</evidence>
<dbReference type="PANTHER" id="PTHR11630">
    <property type="entry name" value="DNA REPLICATION LICENSING FACTOR MCM FAMILY MEMBER"/>
    <property type="match status" value="1"/>
</dbReference>
<evidence type="ECO:0000259" key="16">
    <source>
        <dbReference type="PROSITE" id="PS50051"/>
    </source>
</evidence>
<proteinExistence type="inferred from homology"/>
<dbReference type="AlphaFoldDB" id="A0AAF5D2D9"/>
<evidence type="ECO:0000256" key="5">
    <source>
        <dbReference type="ARBA" id="ARBA00022525"/>
    </source>
</evidence>
<dbReference type="InterPro" id="IPR041562">
    <property type="entry name" value="MCM_lid"/>
</dbReference>
<comment type="similarity">
    <text evidence="13">Belongs to the TGF-beta family.</text>
</comment>
<dbReference type="FunFam" id="2.20.28.10:FF:000003">
    <property type="entry name" value="DNA helicase"/>
    <property type="match status" value="1"/>
</dbReference>
<dbReference type="InterPro" id="IPR033762">
    <property type="entry name" value="MCM_OB"/>
</dbReference>
<dbReference type="Pfam" id="PF00493">
    <property type="entry name" value="MCM"/>
    <property type="match status" value="1"/>
</dbReference>
<evidence type="ECO:0000256" key="9">
    <source>
        <dbReference type="ARBA" id="ARBA00022806"/>
    </source>
</evidence>
<dbReference type="InterPro" id="IPR008047">
    <property type="entry name" value="MCM_4"/>
</dbReference>
<evidence type="ECO:0000256" key="4">
    <source>
        <dbReference type="ARBA" id="ARBA00012551"/>
    </source>
</evidence>
<dbReference type="InterPro" id="IPR003593">
    <property type="entry name" value="AAA+_ATPase"/>
</dbReference>
<dbReference type="CDD" id="cd17755">
    <property type="entry name" value="MCM4"/>
    <property type="match status" value="1"/>
</dbReference>
<keyword evidence="18" id="KW-1185">Reference proteome</keyword>
<feature type="domain" description="MCM C-terminal AAA(+) ATPase" evidence="16">
    <location>
        <begin position="408"/>
        <end position="616"/>
    </location>
</feature>
<dbReference type="InterPro" id="IPR031327">
    <property type="entry name" value="MCM"/>
</dbReference>
<dbReference type="PRINTS" id="PR01660">
    <property type="entry name" value="MCMPROTEIN4"/>
</dbReference>
<dbReference type="InterPro" id="IPR027417">
    <property type="entry name" value="P-loop_NTPase"/>
</dbReference>
<feature type="domain" description="TGF-beta family profile" evidence="17">
    <location>
        <begin position="973"/>
        <end position="1084"/>
    </location>
</feature>
<dbReference type="GO" id="GO:0005524">
    <property type="term" value="F:ATP binding"/>
    <property type="evidence" value="ECO:0007669"/>
    <property type="project" value="UniProtKB-KW"/>
</dbReference>
<dbReference type="InterPro" id="IPR012340">
    <property type="entry name" value="NA-bd_OB-fold"/>
</dbReference>
<dbReference type="GO" id="GO:0016787">
    <property type="term" value="F:hydrolase activity"/>
    <property type="evidence" value="ECO:0007669"/>
    <property type="project" value="UniProtKB-KW"/>
</dbReference>
<organism evidence="18 19">
    <name type="scientific">Strongyloides stercoralis</name>
    <name type="common">Threadworm</name>
    <dbReference type="NCBI Taxonomy" id="6248"/>
    <lineage>
        <taxon>Eukaryota</taxon>
        <taxon>Metazoa</taxon>
        <taxon>Ecdysozoa</taxon>
        <taxon>Nematoda</taxon>
        <taxon>Chromadorea</taxon>
        <taxon>Rhabditida</taxon>
        <taxon>Tylenchina</taxon>
        <taxon>Panagrolaimomorpha</taxon>
        <taxon>Strongyloidoidea</taxon>
        <taxon>Strongyloididae</taxon>
        <taxon>Strongyloides</taxon>
    </lineage>
</organism>
<protein>
    <recommendedName>
        <fullName evidence="4">DNA helicase</fullName>
        <ecNumber evidence="4">3.6.4.12</ecNumber>
    </recommendedName>
</protein>
<dbReference type="WBParaSite" id="TCONS_00005813.p1">
    <property type="protein sequence ID" value="TCONS_00005813.p1"/>
    <property type="gene ID" value="XLOC_004041"/>
</dbReference>
<dbReference type="Gene3D" id="2.20.28.10">
    <property type="match status" value="1"/>
</dbReference>
<dbReference type="Gene3D" id="2.10.90.10">
    <property type="entry name" value="Cystine-knot cytokines"/>
    <property type="match status" value="1"/>
</dbReference>
<evidence type="ECO:0000256" key="2">
    <source>
        <dbReference type="ARBA" id="ARBA00004613"/>
    </source>
</evidence>
<dbReference type="PANTHER" id="PTHR11630:SF66">
    <property type="entry name" value="DNA REPLICATION LICENSING FACTOR MCM4"/>
    <property type="match status" value="1"/>
</dbReference>
<keyword evidence="5" id="KW-0964">Secreted</keyword>
<dbReference type="Pfam" id="PF17855">
    <property type="entry name" value="MCM_lid"/>
    <property type="match status" value="1"/>
</dbReference>
<dbReference type="InterPro" id="IPR001839">
    <property type="entry name" value="TGF-b_C"/>
</dbReference>
<dbReference type="SMART" id="SM00204">
    <property type="entry name" value="TGFB"/>
    <property type="match status" value="1"/>
</dbReference>
<evidence type="ECO:0000259" key="17">
    <source>
        <dbReference type="PROSITE" id="PS51362"/>
    </source>
</evidence>
<dbReference type="GO" id="GO:0008083">
    <property type="term" value="F:growth factor activity"/>
    <property type="evidence" value="ECO:0007669"/>
    <property type="project" value="UniProtKB-KW"/>
</dbReference>
<evidence type="ECO:0000256" key="6">
    <source>
        <dbReference type="ARBA" id="ARBA00022705"/>
    </source>
</evidence>
<comment type="similarity">
    <text evidence="3 14">Belongs to the MCM family.</text>
</comment>
<evidence type="ECO:0000256" key="1">
    <source>
        <dbReference type="ARBA" id="ARBA00004123"/>
    </source>
</evidence>
<keyword evidence="9" id="KW-0347">Helicase</keyword>
<reference evidence="19" key="1">
    <citation type="submission" date="2024-02" db="UniProtKB">
        <authorList>
            <consortium name="WormBaseParasite"/>
        </authorList>
    </citation>
    <scope>IDENTIFICATION</scope>
</reference>